<name>A0A1I0VY29_9CLOT</name>
<keyword evidence="4" id="KW-1185">Reference proteome</keyword>
<dbReference type="InterPro" id="IPR014755">
    <property type="entry name" value="Cu-Rt/internalin_Ig-like"/>
</dbReference>
<feature type="coiled-coil region" evidence="2">
    <location>
        <begin position="839"/>
        <end position="912"/>
    </location>
</feature>
<proteinExistence type="predicted"/>
<keyword evidence="1" id="KW-0732">Signal</keyword>
<evidence type="ECO:0000256" key="1">
    <source>
        <dbReference type="ARBA" id="ARBA00022729"/>
    </source>
</evidence>
<dbReference type="AlphaFoldDB" id="A0A1I0VY29"/>
<sequence>MGTRQKKLLSVFLTVSSIMGIVAPGINANATPIEDESNATAEELKEVIKEYSEKLAEKPNFANHHRVNYAAERLEKYDAEAAARAKEFIAQYDNQVFTKEVVEVITKMDTFSTTKNMQLFDDLLNIDIPALEKIDVESADYLKSRLDVWGQAVVFDADPNYVKATDEIIKVQTLREEGKLEEASTQVGTAKEAIGKIATLELNGPYLEAKLKVQEDLVNEEIAKQDLYVRNVEADNAREIIVTFNRDITSHTGENADNFEITAANSDAKDVSIVAAELNDDRSVLLTVSGLNNNENAKYLVKVKNVATKEETEMKDYGEILNLYDNTAPKVKSVGYSESDKELTVKFTEPIMNKADYPNTIKLKSDGATIYINKDQFTKKAAKCIINVDSLNLKEDKKYSIEVDGLTDFAGNALTKYVGEIEIKKDNEDPTLNGIDVLSKNVFKVSFNEAIKNNDFKVLVDGKENAAELIDTNEDDYEYEFKLLDVPENFEGNKIITIYGYEDVSGNKGDSVTKEVKFEAKHPALDIDSPDAEIKIFGELRYAVFTFDRDLKNDKGNDIKIEVKHEDKDGITITDNVSLLYNGTLEDIDANQIALDITNLDQGKYRFDLESSDIIDKYDQKIEKTSLTFNNNTSGKTARVTSVQPNDQKKDEDKVIVKFDTDLGADAKEPSNYTIDGVQVFESAIFKEDKKTVELTLKEGWITTTGNKTFRVNGLKNVKSYEEVLEFQENVKPEISKAEVVSYNKIKLSMSDVISSEYTIDKNDLKVRVNDTSVQGDIVVTGQGTDTLMITLSPEDKLRNSDDKVTIEVLEDNTISDLYGNTVKSGLIGNVEVKLDSLFDTASAEVDKLKDQCDKLIDDKITDSKDVLKAAEDQLVKANNAVKELDENSVDRNKLQDRIKTEENRINVFKTKVAINDLKLACDKLTDPVVTEPFADAEAKLKIVDANIKVLKDASVDTTKLEEDRKVQSDRIEEFEVKVAKNELVVGNLIIETVESKEQVTKIKDHSNGATYVYSVSENSSLATVDDKGNIQIVRPIDKDSVEIEITVTISKGNNTDTKKFTLTIPKDISNPIIIV</sequence>
<dbReference type="EMBL" id="FOKI01000003">
    <property type="protein sequence ID" value="SFA81184.1"/>
    <property type="molecule type" value="Genomic_DNA"/>
</dbReference>
<protein>
    <submittedName>
        <fullName evidence="3">Uncharacterized protein</fullName>
    </submittedName>
</protein>
<accession>A0A1I0VY29</accession>
<keyword evidence="2" id="KW-0175">Coiled coil</keyword>
<evidence type="ECO:0000313" key="4">
    <source>
        <dbReference type="Proteomes" id="UP000198619"/>
    </source>
</evidence>
<dbReference type="Gene3D" id="2.60.40.1220">
    <property type="match status" value="3"/>
</dbReference>
<gene>
    <name evidence="3" type="ORF">SAMN04488528_1003112</name>
</gene>
<reference evidence="3 4" key="1">
    <citation type="submission" date="2016-10" db="EMBL/GenBank/DDBJ databases">
        <authorList>
            <person name="de Groot N.N."/>
        </authorList>
    </citation>
    <scope>NUCLEOTIDE SEQUENCE [LARGE SCALE GENOMIC DNA]</scope>
    <source>
        <strain evidence="3 4">DSM 12271</strain>
    </source>
</reference>
<organism evidence="3 4">
    <name type="scientific">Clostridium frigidicarnis</name>
    <dbReference type="NCBI Taxonomy" id="84698"/>
    <lineage>
        <taxon>Bacteria</taxon>
        <taxon>Bacillati</taxon>
        <taxon>Bacillota</taxon>
        <taxon>Clostridia</taxon>
        <taxon>Eubacteriales</taxon>
        <taxon>Clostridiaceae</taxon>
        <taxon>Clostridium</taxon>
    </lineage>
</organism>
<evidence type="ECO:0000256" key="2">
    <source>
        <dbReference type="SAM" id="Coils"/>
    </source>
</evidence>
<dbReference type="STRING" id="84698.SAMN04488528_1003112"/>
<evidence type="ECO:0000313" key="3">
    <source>
        <dbReference type="EMBL" id="SFA81184.1"/>
    </source>
</evidence>
<dbReference type="RefSeq" id="WP_090038661.1">
    <property type="nucleotide sequence ID" value="NZ_FOKI01000003.1"/>
</dbReference>
<dbReference type="OrthoDB" id="2077808at2"/>
<dbReference type="Proteomes" id="UP000198619">
    <property type="component" value="Unassembled WGS sequence"/>
</dbReference>